<dbReference type="Pfam" id="PF13532">
    <property type="entry name" value="2OG-FeII_Oxy_2"/>
    <property type="match status" value="1"/>
</dbReference>
<evidence type="ECO:0000313" key="10">
    <source>
        <dbReference type="EMBL" id="KAF7262621.1"/>
    </source>
</evidence>
<dbReference type="Proteomes" id="UP000822476">
    <property type="component" value="Unassembled WGS sequence"/>
</dbReference>
<dbReference type="GO" id="GO:0051213">
    <property type="term" value="F:dioxygenase activity"/>
    <property type="evidence" value="ECO:0007669"/>
    <property type="project" value="UniProtKB-KW"/>
</dbReference>
<dbReference type="EMBL" id="JTDE01000021">
    <property type="protein sequence ID" value="KAF7262621.1"/>
    <property type="molecule type" value="Genomic_DNA"/>
</dbReference>
<evidence type="ECO:0000256" key="4">
    <source>
        <dbReference type="ARBA" id="ARBA00022723"/>
    </source>
</evidence>
<dbReference type="InterPro" id="IPR037151">
    <property type="entry name" value="AlkB-like_sf"/>
</dbReference>
<keyword evidence="7" id="KW-0408">Iron</keyword>
<reference evidence="10" key="1">
    <citation type="submission" date="2019-07" db="EMBL/GenBank/DDBJ databases">
        <title>Annotation for the trematode Paragonimus miyazaki's.</title>
        <authorList>
            <person name="Choi Y.-J."/>
        </authorList>
    </citation>
    <scope>NUCLEOTIDE SEQUENCE</scope>
    <source>
        <strain evidence="10">Japan</strain>
    </source>
</reference>
<evidence type="ECO:0000256" key="2">
    <source>
        <dbReference type="ARBA" id="ARBA00004123"/>
    </source>
</evidence>
<evidence type="ECO:0000256" key="8">
    <source>
        <dbReference type="ARBA" id="ARBA00023242"/>
    </source>
</evidence>
<dbReference type="PANTHER" id="PTHR46030:SF1">
    <property type="entry name" value="ALPHA-KETOGLUTARATE-DEPENDENT DIOXYGENASE ALKB HOMOLOG 6"/>
    <property type="match status" value="1"/>
</dbReference>
<feature type="domain" description="Fe2OG dioxygenase" evidence="9">
    <location>
        <begin position="104"/>
        <end position="260"/>
    </location>
</feature>
<dbReference type="GO" id="GO:0005634">
    <property type="term" value="C:nucleus"/>
    <property type="evidence" value="ECO:0007669"/>
    <property type="project" value="UniProtKB-SubCell"/>
</dbReference>
<accession>A0A8S9ZAV7</accession>
<keyword evidence="8" id="KW-0539">Nucleus</keyword>
<dbReference type="PANTHER" id="PTHR46030">
    <property type="entry name" value="ALPHA-KETOGLUTARATE-DEPENDENT DIOXYGENASE ALKB HOMOLOG 6"/>
    <property type="match status" value="1"/>
</dbReference>
<evidence type="ECO:0000259" key="9">
    <source>
        <dbReference type="PROSITE" id="PS51471"/>
    </source>
</evidence>
<evidence type="ECO:0000256" key="3">
    <source>
        <dbReference type="ARBA" id="ARBA00007879"/>
    </source>
</evidence>
<dbReference type="PROSITE" id="PS51471">
    <property type="entry name" value="FE2OG_OXY"/>
    <property type="match status" value="1"/>
</dbReference>
<dbReference type="InterPro" id="IPR005123">
    <property type="entry name" value="Oxoglu/Fe-dep_dioxygenase_dom"/>
</dbReference>
<name>A0A8S9ZAV7_9TREM</name>
<dbReference type="Gene3D" id="2.60.120.590">
    <property type="entry name" value="Alpha-ketoglutarate-dependent dioxygenase AlkB-like"/>
    <property type="match status" value="1"/>
</dbReference>
<protein>
    <recommendedName>
        <fullName evidence="9">Fe2OG dioxygenase domain-containing protein</fullName>
    </recommendedName>
</protein>
<comment type="similarity">
    <text evidence="3">Belongs to the alkB family.</text>
</comment>
<dbReference type="AlphaFoldDB" id="A0A8S9ZAV7"/>
<evidence type="ECO:0000313" key="11">
    <source>
        <dbReference type="Proteomes" id="UP000822476"/>
    </source>
</evidence>
<dbReference type="GO" id="GO:0046872">
    <property type="term" value="F:metal ion binding"/>
    <property type="evidence" value="ECO:0007669"/>
    <property type="project" value="UniProtKB-KW"/>
</dbReference>
<keyword evidence="5" id="KW-0223">Dioxygenase</keyword>
<keyword evidence="6" id="KW-0560">Oxidoreductase</keyword>
<evidence type="ECO:0000256" key="7">
    <source>
        <dbReference type="ARBA" id="ARBA00023004"/>
    </source>
</evidence>
<comment type="caution">
    <text evidence="10">The sequence shown here is derived from an EMBL/GenBank/DDBJ whole genome shotgun (WGS) entry which is preliminary data.</text>
</comment>
<keyword evidence="4" id="KW-0479">Metal-binding</keyword>
<dbReference type="InterPro" id="IPR027450">
    <property type="entry name" value="AlkB-like"/>
</dbReference>
<comment type="subcellular location">
    <subcellularLocation>
        <location evidence="2">Nucleus</location>
    </subcellularLocation>
</comment>
<evidence type="ECO:0000256" key="5">
    <source>
        <dbReference type="ARBA" id="ARBA00022964"/>
    </source>
</evidence>
<evidence type="ECO:0000256" key="6">
    <source>
        <dbReference type="ARBA" id="ARBA00023002"/>
    </source>
</evidence>
<proteinExistence type="inferred from homology"/>
<dbReference type="OrthoDB" id="412814at2759"/>
<dbReference type="SUPFAM" id="SSF51197">
    <property type="entry name" value="Clavaminate synthase-like"/>
    <property type="match status" value="1"/>
</dbReference>
<comment type="cofactor">
    <cofactor evidence="1">
        <name>Fe(2+)</name>
        <dbReference type="ChEBI" id="CHEBI:29033"/>
    </cofactor>
</comment>
<sequence length="274" mass="30885">MPFDTTKKSCDPERLTCLLHYVFLKNFPTQLYYIPNFITEEEELKLCEHIYAVPLPKWVVLSGRRLQNWGGIPHPKGMLAEKIPEWLHTYMDRVSNLGAFGDHKANHALINEYKPGQGITPHHDGPLYYPVVATINLGSYGVLDFYKPVKDVMNSAAGDKSTNENLAQLAPYDSRYIGSALLQPRSLNLVAGELYTHYMHGIDFYRSDRIYLPSMQKVQAQSDAHRACVVNWNNCGLEGGPPSDALVRGTRVSITIRCVPKISKLNVGLLLNKK</sequence>
<organism evidence="10 11">
    <name type="scientific">Paragonimus skrjabini miyazakii</name>
    <dbReference type="NCBI Taxonomy" id="59628"/>
    <lineage>
        <taxon>Eukaryota</taxon>
        <taxon>Metazoa</taxon>
        <taxon>Spiralia</taxon>
        <taxon>Lophotrochozoa</taxon>
        <taxon>Platyhelminthes</taxon>
        <taxon>Trematoda</taxon>
        <taxon>Digenea</taxon>
        <taxon>Plagiorchiida</taxon>
        <taxon>Troglotremata</taxon>
        <taxon>Troglotrematidae</taxon>
        <taxon>Paragonimus</taxon>
    </lineage>
</organism>
<dbReference type="InterPro" id="IPR032862">
    <property type="entry name" value="ALKBH6"/>
</dbReference>
<evidence type="ECO:0000256" key="1">
    <source>
        <dbReference type="ARBA" id="ARBA00001954"/>
    </source>
</evidence>
<gene>
    <name evidence="10" type="ORF">EG68_00098</name>
</gene>
<keyword evidence="11" id="KW-1185">Reference proteome</keyword>